<dbReference type="InterPro" id="IPR010727">
    <property type="entry name" value="DUF1302"/>
</dbReference>
<evidence type="ECO:0000313" key="2">
    <source>
        <dbReference type="EMBL" id="GAA4006124.1"/>
    </source>
</evidence>
<proteinExistence type="predicted"/>
<dbReference type="EMBL" id="BAABBP010000049">
    <property type="protein sequence ID" value="GAA4006124.1"/>
    <property type="molecule type" value="Genomic_DNA"/>
</dbReference>
<accession>A0ABP7S3N1</accession>
<dbReference type="PROSITE" id="PS51257">
    <property type="entry name" value="PROKAR_LIPOPROTEIN"/>
    <property type="match status" value="1"/>
</dbReference>
<evidence type="ECO:0008006" key="4">
    <source>
        <dbReference type="Google" id="ProtNLM"/>
    </source>
</evidence>
<reference evidence="3" key="1">
    <citation type="journal article" date="2019" name="Int. J. Syst. Evol. Microbiol.">
        <title>The Global Catalogue of Microorganisms (GCM) 10K type strain sequencing project: providing services to taxonomists for standard genome sequencing and annotation.</title>
        <authorList>
            <consortium name="The Broad Institute Genomics Platform"/>
            <consortium name="The Broad Institute Genome Sequencing Center for Infectious Disease"/>
            <person name="Wu L."/>
            <person name="Ma J."/>
        </authorList>
    </citation>
    <scope>NUCLEOTIDE SEQUENCE [LARGE SCALE GENOMIC DNA]</scope>
    <source>
        <strain evidence="3">JCM 17561</strain>
    </source>
</reference>
<keyword evidence="1" id="KW-0732">Signal</keyword>
<protein>
    <recommendedName>
        <fullName evidence="4">DUF1302 domain-containing protein</fullName>
    </recommendedName>
</protein>
<dbReference type="RefSeq" id="WP_344869974.1">
    <property type="nucleotide sequence ID" value="NZ_BAABBP010000049.1"/>
</dbReference>
<feature type="signal peptide" evidence="1">
    <location>
        <begin position="1"/>
        <end position="25"/>
    </location>
</feature>
<evidence type="ECO:0000313" key="3">
    <source>
        <dbReference type="Proteomes" id="UP001501627"/>
    </source>
</evidence>
<dbReference type="Pfam" id="PF06980">
    <property type="entry name" value="DUF1302"/>
    <property type="match status" value="1"/>
</dbReference>
<evidence type="ECO:0000256" key="1">
    <source>
        <dbReference type="SAM" id="SignalP"/>
    </source>
</evidence>
<comment type="caution">
    <text evidence="2">The sequence shown here is derived from an EMBL/GenBank/DDBJ whole genome shotgun (WGS) entry which is preliminary data.</text>
</comment>
<feature type="chain" id="PRO_5046335948" description="DUF1302 domain-containing protein" evidence="1">
    <location>
        <begin position="26"/>
        <end position="526"/>
    </location>
</feature>
<gene>
    <name evidence="2" type="ORF">GCM10022279_32670</name>
</gene>
<keyword evidence="3" id="KW-1185">Reference proteome</keyword>
<dbReference type="Proteomes" id="UP001501627">
    <property type="component" value="Unassembled WGS sequence"/>
</dbReference>
<name>A0ABP7S3N1_9BURK</name>
<sequence length="526" mass="57032">MIKNQQRGLVGLAVLSALACTQAWAGTEPIYFGDGYKLDWRLNTTYALSVRTKNPDALLTSPANSGGNDGDRAFRKGDLTANRVSALFESTISKGDSGFVFSGSTFYDAVYHHRNAVTGLVNHPGPVNEYTDAARRYHGGYSRVLDAYAYTSFDLGSSSRATLRVGRHAVNWGESLFFPNIAMAQGPFDGTKTGVPGTETKDSILAEDQISGSIAVTPRWSLLGQVQFNFHPTLATAPGTFMSTSDGVGPGGICLESWDPGTNQCGFGLRQGDIKPGNTGQWGIGTRYRVTDDTEVGLYYLNYHDRTPLPVINFGDETYRIRYFDNVKLLGSTVSTTFGPVSAYGEFTYRRGAPVVVGDYGTPTRSNIGQLNLGAFYNIGRTSFADSVLFLGEVSAVKIGKIQSRAPIAPAGYEAYFPSSDSPTFRTKSGLAFTGTLVLDYLSIAEGWDLSVPLSYSHQLRGHTLLGGVGGQGDRRYSVGLSFVKNDNLTFDITYVGNIGKASLDPRYERLETDRDQLSVSVKYDF</sequence>
<organism evidence="2 3">
    <name type="scientific">Comamonas faecalis</name>
    <dbReference type="NCBI Taxonomy" id="1387849"/>
    <lineage>
        <taxon>Bacteria</taxon>
        <taxon>Pseudomonadati</taxon>
        <taxon>Pseudomonadota</taxon>
        <taxon>Betaproteobacteria</taxon>
        <taxon>Burkholderiales</taxon>
        <taxon>Comamonadaceae</taxon>
        <taxon>Comamonas</taxon>
    </lineage>
</organism>